<keyword evidence="1" id="KW-0812">Transmembrane</keyword>
<keyword evidence="3" id="KW-1185">Reference proteome</keyword>
<name>A0ABP6WBS6_9ACTN</name>
<evidence type="ECO:0000313" key="2">
    <source>
        <dbReference type="EMBL" id="GAA3548206.1"/>
    </source>
</evidence>
<accession>A0ABP6WBS6</accession>
<dbReference type="Proteomes" id="UP001500301">
    <property type="component" value="Unassembled WGS sequence"/>
</dbReference>
<feature type="transmembrane region" description="Helical" evidence="1">
    <location>
        <begin position="62"/>
        <end position="85"/>
    </location>
</feature>
<dbReference type="RefSeq" id="WP_218236861.1">
    <property type="nucleotide sequence ID" value="NZ_BAABBB010000023.1"/>
</dbReference>
<evidence type="ECO:0000256" key="1">
    <source>
        <dbReference type="SAM" id="Phobius"/>
    </source>
</evidence>
<organism evidence="2 3">
    <name type="scientific">Nocardioides daeguensis</name>
    <dbReference type="NCBI Taxonomy" id="908359"/>
    <lineage>
        <taxon>Bacteria</taxon>
        <taxon>Bacillati</taxon>
        <taxon>Actinomycetota</taxon>
        <taxon>Actinomycetes</taxon>
        <taxon>Propionibacteriales</taxon>
        <taxon>Nocardioidaceae</taxon>
        <taxon>Nocardioides</taxon>
    </lineage>
</organism>
<comment type="caution">
    <text evidence="2">The sequence shown here is derived from an EMBL/GenBank/DDBJ whole genome shotgun (WGS) entry which is preliminary data.</text>
</comment>
<reference evidence="3" key="1">
    <citation type="journal article" date="2019" name="Int. J. Syst. Evol. Microbiol.">
        <title>The Global Catalogue of Microorganisms (GCM) 10K type strain sequencing project: providing services to taxonomists for standard genome sequencing and annotation.</title>
        <authorList>
            <consortium name="The Broad Institute Genomics Platform"/>
            <consortium name="The Broad Institute Genome Sequencing Center for Infectious Disease"/>
            <person name="Wu L."/>
            <person name="Ma J."/>
        </authorList>
    </citation>
    <scope>NUCLEOTIDE SEQUENCE [LARGE SCALE GENOMIC DNA]</scope>
    <source>
        <strain evidence="3">JCM 17460</strain>
    </source>
</reference>
<feature type="transmembrane region" description="Helical" evidence="1">
    <location>
        <begin position="97"/>
        <end position="120"/>
    </location>
</feature>
<dbReference type="EMBL" id="BAABBB010000023">
    <property type="protein sequence ID" value="GAA3548206.1"/>
    <property type="molecule type" value="Genomic_DNA"/>
</dbReference>
<keyword evidence="1" id="KW-0472">Membrane</keyword>
<feature type="transmembrane region" description="Helical" evidence="1">
    <location>
        <begin position="5"/>
        <end position="24"/>
    </location>
</feature>
<sequence length="136" mass="13799">MIRLLVRALIYFGSAAVGIATAALVLDDVHVEPTGFVAVVVVYAVLQTVLTPFITRVALKNATALLGGTGLVAAFLALLVAAALGDALSITGGIGSWLAATVVVWLSTALATLVLPLLLVKAGVESARGTHQEEPA</sequence>
<keyword evidence="1" id="KW-1133">Transmembrane helix</keyword>
<feature type="transmembrane region" description="Helical" evidence="1">
    <location>
        <begin position="36"/>
        <end position="55"/>
    </location>
</feature>
<proteinExistence type="predicted"/>
<evidence type="ECO:0000313" key="3">
    <source>
        <dbReference type="Proteomes" id="UP001500301"/>
    </source>
</evidence>
<gene>
    <name evidence="2" type="ORF">GCM10022263_39060</name>
</gene>
<protein>
    <submittedName>
        <fullName evidence="2">Phage holin family protein</fullName>
    </submittedName>
</protein>